<evidence type="ECO:0000313" key="5">
    <source>
        <dbReference type="Proteomes" id="UP000696280"/>
    </source>
</evidence>
<keyword evidence="1" id="KW-0472">Membrane</keyword>
<name>A0A9N9PNK1_9HELO</name>
<evidence type="ECO:0000313" key="2">
    <source>
        <dbReference type="EMBL" id="CAG8949448.1"/>
    </source>
</evidence>
<dbReference type="EMBL" id="CAJVRL010000003">
    <property type="protein sequence ID" value="CAG8949448.1"/>
    <property type="molecule type" value="Genomic_DNA"/>
</dbReference>
<accession>A0A9N9PNK1</accession>
<sequence length="75" mass="8243">MDSITTASNGSTKDASGMTHVSAVVDGFGLWLLMVMVLALVEVGGDAILCIQRDFPMSGIRWIFFNQAYVYTKYM</sequence>
<proteinExistence type="predicted"/>
<dbReference type="EMBL" id="CAJVRL010000035">
    <property type="protein sequence ID" value="CAG8950075.1"/>
    <property type="molecule type" value="Genomic_DNA"/>
</dbReference>
<organism evidence="4 5">
    <name type="scientific">Hymenoscyphus fraxineus</name>
    <dbReference type="NCBI Taxonomy" id="746836"/>
    <lineage>
        <taxon>Eukaryota</taxon>
        <taxon>Fungi</taxon>
        <taxon>Dikarya</taxon>
        <taxon>Ascomycota</taxon>
        <taxon>Pezizomycotina</taxon>
        <taxon>Leotiomycetes</taxon>
        <taxon>Helotiales</taxon>
        <taxon>Helotiaceae</taxon>
        <taxon>Hymenoscyphus</taxon>
    </lineage>
</organism>
<keyword evidence="1" id="KW-1133">Transmembrane helix</keyword>
<keyword evidence="1" id="KW-0812">Transmembrane</keyword>
<comment type="caution">
    <text evidence="4">The sequence shown here is derived from an EMBL/GenBank/DDBJ whole genome shotgun (WGS) entry which is preliminary data.</text>
</comment>
<dbReference type="EMBL" id="CAJVRL010000004">
    <property type="protein sequence ID" value="CAG8949451.1"/>
    <property type="molecule type" value="Genomic_DNA"/>
</dbReference>
<dbReference type="Proteomes" id="UP000696280">
    <property type="component" value="Unassembled WGS sequence"/>
</dbReference>
<keyword evidence="5" id="KW-1185">Reference proteome</keyword>
<evidence type="ECO:0000256" key="1">
    <source>
        <dbReference type="SAM" id="Phobius"/>
    </source>
</evidence>
<evidence type="ECO:0000313" key="4">
    <source>
        <dbReference type="EMBL" id="CAG8950075.1"/>
    </source>
</evidence>
<evidence type="ECO:0000313" key="3">
    <source>
        <dbReference type="EMBL" id="CAG8949451.1"/>
    </source>
</evidence>
<protein>
    <submittedName>
        <fullName evidence="4">Uncharacterized protein</fullName>
    </submittedName>
</protein>
<dbReference type="AlphaFoldDB" id="A0A9N9PNK1"/>
<reference evidence="4" key="1">
    <citation type="submission" date="2021-07" db="EMBL/GenBank/DDBJ databases">
        <authorList>
            <person name="Durling M."/>
        </authorList>
    </citation>
    <scope>NUCLEOTIDE SEQUENCE</scope>
</reference>
<gene>
    <name evidence="4" type="ORF">HYFRA_00008308</name>
    <name evidence="2" type="ORF">HYFRA_00014209</name>
    <name evidence="3" type="ORF">HYFRA_00014224</name>
</gene>
<feature type="transmembrane region" description="Helical" evidence="1">
    <location>
        <begin position="28"/>
        <end position="51"/>
    </location>
</feature>